<evidence type="ECO:0000259" key="5">
    <source>
        <dbReference type="PROSITE" id="PS50109"/>
    </source>
</evidence>
<evidence type="ECO:0000256" key="3">
    <source>
        <dbReference type="ARBA" id="ARBA00022553"/>
    </source>
</evidence>
<dbReference type="SMART" id="SM00387">
    <property type="entry name" value="HATPase_c"/>
    <property type="match status" value="1"/>
</dbReference>
<evidence type="ECO:0000256" key="4">
    <source>
        <dbReference type="SAM" id="Phobius"/>
    </source>
</evidence>
<dbReference type="InterPro" id="IPR036097">
    <property type="entry name" value="HisK_dim/P_sf"/>
</dbReference>
<keyword evidence="3" id="KW-0597">Phosphoprotein</keyword>
<evidence type="ECO:0000313" key="7">
    <source>
        <dbReference type="Proteomes" id="UP000028302"/>
    </source>
</evidence>
<keyword evidence="4" id="KW-1133">Transmembrane helix</keyword>
<dbReference type="PATRIC" id="fig|1304275.5.peg.1508"/>
<dbReference type="InterPro" id="IPR036890">
    <property type="entry name" value="HATPase_C_sf"/>
</dbReference>
<feature type="domain" description="Histidine kinase" evidence="5">
    <location>
        <begin position="484"/>
        <end position="688"/>
    </location>
</feature>
<dbReference type="PROSITE" id="PS50109">
    <property type="entry name" value="HIS_KIN"/>
    <property type="match status" value="1"/>
</dbReference>
<dbReference type="InterPro" id="IPR003661">
    <property type="entry name" value="HisK_dim/P_dom"/>
</dbReference>
<feature type="transmembrane region" description="Helical" evidence="4">
    <location>
        <begin position="12"/>
        <end position="35"/>
    </location>
</feature>
<organism evidence="6 7">
    <name type="scientific">Salinisphaera hydrothermalis (strain C41B8)</name>
    <dbReference type="NCBI Taxonomy" id="1304275"/>
    <lineage>
        <taxon>Bacteria</taxon>
        <taxon>Pseudomonadati</taxon>
        <taxon>Pseudomonadota</taxon>
        <taxon>Gammaproteobacteria</taxon>
        <taxon>Salinisphaerales</taxon>
        <taxon>Salinisphaeraceae</taxon>
        <taxon>Salinisphaera</taxon>
    </lineage>
</organism>
<gene>
    <name evidence="6" type="ORF">C41B8_07382</name>
</gene>
<dbReference type="Pfam" id="PF13185">
    <property type="entry name" value="GAF_2"/>
    <property type="match status" value="1"/>
</dbReference>
<dbReference type="InterPro" id="IPR004358">
    <property type="entry name" value="Sig_transdc_His_kin-like_C"/>
</dbReference>
<feature type="transmembrane region" description="Helical" evidence="4">
    <location>
        <begin position="163"/>
        <end position="181"/>
    </location>
</feature>
<dbReference type="InterPro" id="IPR003018">
    <property type="entry name" value="GAF"/>
</dbReference>
<feature type="transmembrane region" description="Helical" evidence="4">
    <location>
        <begin position="267"/>
        <end position="287"/>
    </location>
</feature>
<dbReference type="InterPro" id="IPR014265">
    <property type="entry name" value="XrtA/PrsK"/>
</dbReference>
<proteinExistence type="predicted"/>
<feature type="transmembrane region" description="Helical" evidence="4">
    <location>
        <begin position="133"/>
        <end position="151"/>
    </location>
</feature>
<dbReference type="Gene3D" id="3.30.565.10">
    <property type="entry name" value="Histidine kinase-like ATPase, C-terminal domain"/>
    <property type="match status" value="1"/>
</dbReference>
<feature type="transmembrane region" description="Helical" evidence="4">
    <location>
        <begin position="101"/>
        <end position="121"/>
    </location>
</feature>
<dbReference type="PANTHER" id="PTHR43065:SF42">
    <property type="entry name" value="TWO-COMPONENT SENSOR PPRA"/>
    <property type="match status" value="1"/>
</dbReference>
<dbReference type="SUPFAM" id="SSF47384">
    <property type="entry name" value="Homodimeric domain of signal transducing histidine kinase"/>
    <property type="match status" value="1"/>
</dbReference>
<dbReference type="eggNOG" id="COG4191">
    <property type="taxonomic scope" value="Bacteria"/>
</dbReference>
<dbReference type="Gene3D" id="1.10.287.130">
    <property type="match status" value="1"/>
</dbReference>
<dbReference type="EMBL" id="APNK01000008">
    <property type="protein sequence ID" value="KEZ77850.1"/>
    <property type="molecule type" value="Genomic_DNA"/>
</dbReference>
<keyword evidence="6" id="KW-0808">Transferase</keyword>
<accession>A0A084IMB6</accession>
<dbReference type="Pfam" id="PF02518">
    <property type="entry name" value="HATPase_c"/>
    <property type="match status" value="1"/>
</dbReference>
<comment type="catalytic activity">
    <reaction evidence="1">
        <text>ATP + protein L-histidine = ADP + protein N-phospho-L-histidine.</text>
        <dbReference type="EC" id="2.7.13.3"/>
    </reaction>
</comment>
<sequence>MFPDLNLTQIWLLSNGIGAVAFLAVAAFMVFGVHARHAASRLLLAACVVSAGWFTFLAAAPLVSISGPWLDVIETARTGFWLVTAAWVVPRVSNSLRHCWLRGLAAAIPALVLSYLLWRVVAEGGATTGGHSMVFTIGALVMSLYGLVLVEQTYRASGLDARWAVKYLCLALATIFAYDFVMYSGALVAHRIALSVWNARGAVNALVAPLIGLAAVRNAQWSARLSVSNQVIFGTGALIVAGAYLMIVAGGSTYIRRFDSSWAEVGALLFTIMSTLLLVVFFLSGQVRGYARVMLHKHLLPYRYDYREQWLALTRRLSRDDGDSDVYERAIRAIAEPVDSPAGALWLARDGRFTYVTDWNMTSAVDVFEREDGALADYLARTGWVIDREEFERDPAKYDGLALPPWFLGLERARFIIPLFAGQRRLVGFLVLAEPRASFELNWEEIDLLKAFAQQVGVYLDYQEANRALTQARQFEAFNRLTAFLMHDLKNIAGQQSLMLENAERHKKNPAFVDDMIATIDHSVTRMRGLLNQLQKVSRSEHRTERVDVDAAVDQLIGDLASTRPTPVRRGSTSGAVVDADRDRLIMVLRHVVRNAQDATGDDGRVEVETRARDGGVEIAVSDNGEGMTAAFIRDSLFQPFVSTKSARGMGIGAYQVRDFARSSGGDVIVDSTPGQGTRFAIVLPVVADSAAGTDLIQGSIDP</sequence>
<feature type="transmembrane region" description="Helical" evidence="4">
    <location>
        <begin position="42"/>
        <end position="63"/>
    </location>
</feature>
<protein>
    <recommendedName>
        <fullName evidence="2">histidine kinase</fullName>
        <ecNumber evidence="2">2.7.13.3</ecNumber>
    </recommendedName>
</protein>
<reference evidence="6 7" key="1">
    <citation type="submission" date="2013-03" db="EMBL/GenBank/DDBJ databases">
        <title>Salinisphaera hydrothermalis C41B8 Genome Sequencing.</title>
        <authorList>
            <person name="Li C."/>
            <person name="Lai Q."/>
            <person name="Shao Z."/>
        </authorList>
    </citation>
    <scope>NUCLEOTIDE SEQUENCE [LARGE SCALE GENOMIC DNA]</scope>
    <source>
        <strain evidence="6 7">C41B8</strain>
    </source>
</reference>
<evidence type="ECO:0000313" key="6">
    <source>
        <dbReference type="EMBL" id="KEZ77850.1"/>
    </source>
</evidence>
<dbReference type="EC" id="2.7.13.3" evidence="2"/>
<evidence type="ECO:0000256" key="2">
    <source>
        <dbReference type="ARBA" id="ARBA00012438"/>
    </source>
</evidence>
<evidence type="ECO:0000256" key="1">
    <source>
        <dbReference type="ARBA" id="ARBA00000085"/>
    </source>
</evidence>
<feature type="transmembrane region" description="Helical" evidence="4">
    <location>
        <begin position="231"/>
        <end position="255"/>
    </location>
</feature>
<dbReference type="InterPro" id="IPR003594">
    <property type="entry name" value="HATPase_dom"/>
</dbReference>
<dbReference type="NCBIfam" id="TIGR02916">
    <property type="entry name" value="PEP_his_kin"/>
    <property type="match status" value="1"/>
</dbReference>
<dbReference type="Gene3D" id="3.30.450.40">
    <property type="match status" value="1"/>
</dbReference>
<dbReference type="Proteomes" id="UP000028302">
    <property type="component" value="Unassembled WGS sequence"/>
</dbReference>
<dbReference type="InterPro" id="IPR005467">
    <property type="entry name" value="His_kinase_dom"/>
</dbReference>
<keyword evidence="7" id="KW-1185">Reference proteome</keyword>
<feature type="transmembrane region" description="Helical" evidence="4">
    <location>
        <begin position="201"/>
        <end position="219"/>
    </location>
</feature>
<keyword evidence="4" id="KW-0812">Transmembrane</keyword>
<comment type="caution">
    <text evidence="6">The sequence shown here is derived from an EMBL/GenBank/DDBJ whole genome shotgun (WGS) entry which is preliminary data.</text>
</comment>
<dbReference type="GO" id="GO:0000155">
    <property type="term" value="F:phosphorelay sensor kinase activity"/>
    <property type="evidence" value="ECO:0007669"/>
    <property type="project" value="InterPro"/>
</dbReference>
<dbReference type="STRING" id="1304275.C41B8_07382"/>
<keyword evidence="6" id="KW-0418">Kinase</keyword>
<dbReference type="PANTHER" id="PTHR43065">
    <property type="entry name" value="SENSOR HISTIDINE KINASE"/>
    <property type="match status" value="1"/>
</dbReference>
<dbReference type="SUPFAM" id="SSF55781">
    <property type="entry name" value="GAF domain-like"/>
    <property type="match status" value="1"/>
</dbReference>
<dbReference type="SUPFAM" id="SSF55874">
    <property type="entry name" value="ATPase domain of HSP90 chaperone/DNA topoisomerase II/histidine kinase"/>
    <property type="match status" value="1"/>
</dbReference>
<dbReference type="CDD" id="cd00082">
    <property type="entry name" value="HisKA"/>
    <property type="match status" value="1"/>
</dbReference>
<name>A0A084IMB6_SALHC</name>
<dbReference type="OrthoDB" id="9785691at2"/>
<dbReference type="InterPro" id="IPR029016">
    <property type="entry name" value="GAF-like_dom_sf"/>
</dbReference>
<dbReference type="AlphaFoldDB" id="A0A084IMB6"/>
<dbReference type="PRINTS" id="PR00344">
    <property type="entry name" value="BCTRLSENSOR"/>
</dbReference>
<keyword evidence="4" id="KW-0472">Membrane</keyword>